<protein>
    <submittedName>
        <fullName evidence="1">Uncharacterized protein</fullName>
    </submittedName>
</protein>
<dbReference type="EMBL" id="CACQ02005336">
    <property type="protein sequence ID" value="CCF42368.1"/>
    <property type="molecule type" value="Genomic_DNA"/>
</dbReference>
<reference evidence="2" key="1">
    <citation type="journal article" date="2012" name="Nat. Genet.">
        <title>Lifestyle transitions in plant pathogenic Colletotrichum fungi deciphered by genome and transcriptome analyses.</title>
        <authorList>
            <person name="O'Connell R.J."/>
            <person name="Thon M.R."/>
            <person name="Hacquard S."/>
            <person name="Amyotte S.G."/>
            <person name="Kleemann J."/>
            <person name="Torres M.F."/>
            <person name="Damm U."/>
            <person name="Buiate E.A."/>
            <person name="Epstein L."/>
            <person name="Alkan N."/>
            <person name="Altmueller J."/>
            <person name="Alvarado-Balderrama L."/>
            <person name="Bauser C.A."/>
            <person name="Becker C."/>
            <person name="Birren B.W."/>
            <person name="Chen Z."/>
            <person name="Choi J."/>
            <person name="Crouch J.A."/>
            <person name="Duvick J.P."/>
            <person name="Farman M.A."/>
            <person name="Gan P."/>
            <person name="Heiman D."/>
            <person name="Henrissat B."/>
            <person name="Howard R.J."/>
            <person name="Kabbage M."/>
            <person name="Koch C."/>
            <person name="Kracher B."/>
            <person name="Kubo Y."/>
            <person name="Law A.D."/>
            <person name="Lebrun M.-H."/>
            <person name="Lee Y.-H."/>
            <person name="Miyara I."/>
            <person name="Moore N."/>
            <person name="Neumann U."/>
            <person name="Nordstroem K."/>
            <person name="Panaccione D.G."/>
            <person name="Panstruga R."/>
            <person name="Place M."/>
            <person name="Proctor R.H."/>
            <person name="Prusky D."/>
            <person name="Rech G."/>
            <person name="Reinhardt R."/>
            <person name="Rollins J.A."/>
            <person name="Rounsley S."/>
            <person name="Schardl C.L."/>
            <person name="Schwartz D.C."/>
            <person name="Shenoy N."/>
            <person name="Shirasu K."/>
            <person name="Sikhakolli U.R."/>
            <person name="Stueber K."/>
            <person name="Sukno S.A."/>
            <person name="Sweigard J.A."/>
            <person name="Takano Y."/>
            <person name="Takahara H."/>
            <person name="Trail F."/>
            <person name="van der Does H.C."/>
            <person name="Voll L.M."/>
            <person name="Will I."/>
            <person name="Young S."/>
            <person name="Zeng Q."/>
            <person name="Zhang J."/>
            <person name="Zhou S."/>
            <person name="Dickman M.B."/>
            <person name="Schulze-Lefert P."/>
            <person name="Ver Loren van Themaat E."/>
            <person name="Ma L.-J."/>
            <person name="Vaillancourt L.J."/>
        </authorList>
    </citation>
    <scope>NUCLEOTIDE SEQUENCE [LARGE SCALE GENOMIC DNA]</scope>
    <source>
        <strain evidence="2">IMI 349063</strain>
    </source>
</reference>
<dbReference type="eggNOG" id="ENOG502SM1I">
    <property type="taxonomic scope" value="Eukaryota"/>
</dbReference>
<organism evidence="1 2">
    <name type="scientific">Colletotrichum higginsianum (strain IMI 349063)</name>
    <name type="common">Crucifer anthracnose fungus</name>
    <dbReference type="NCBI Taxonomy" id="759273"/>
    <lineage>
        <taxon>Eukaryota</taxon>
        <taxon>Fungi</taxon>
        <taxon>Dikarya</taxon>
        <taxon>Ascomycota</taxon>
        <taxon>Pezizomycotina</taxon>
        <taxon>Sordariomycetes</taxon>
        <taxon>Hypocreomycetidae</taxon>
        <taxon>Glomerellales</taxon>
        <taxon>Glomerellaceae</taxon>
        <taxon>Colletotrichum</taxon>
        <taxon>Colletotrichum destructivum species complex</taxon>
    </lineage>
</organism>
<accession>H1VQ62</accession>
<name>H1VQ62_COLHI</name>
<dbReference type="VEuPathDB" id="FungiDB:CH63R_01525"/>
<dbReference type="HOGENOM" id="CLU_621126_0_0_1"/>
<evidence type="ECO:0000313" key="1">
    <source>
        <dbReference type="EMBL" id="CCF42368.1"/>
    </source>
</evidence>
<dbReference type="AlphaFoldDB" id="H1VQ62"/>
<proteinExistence type="predicted"/>
<gene>
    <name evidence="1" type="ORF">CH063_12391</name>
</gene>
<sequence length="455" mass="51587">MVLVLALYRSGDICTSPITVECLDTCPCADSVKLLLEVDSDCVRRAVTDSIIFIIFWLPGLARASWRARDLTIETLRDRRQQLKELAVAWLKPHDIDRLALREPQVLDYYTGEVVEALAAVGVKVPPQLMTEANSDDFFWKLVPGSMYHYIGHASTIVDTVPLAEALYSKGFQDIDVPNDDGLTPLCIQNNVEHSTWLVEHGASLEKPISGIVDIGSIAAHYVFSDLRYSFEPRKNPRRELAELARRLTNYETGLDECICGCSSDGCHPYTKMWKTVLELCVERGTQEELTKEIHERCISIEDGWDIPRKIKSVCLRACTFAALRLQHTCCRHWVSDGNGGEDWSRVLKKPEESEIQEIREEEAVELARLEDLIIEFEGKLDKADCSLAEFFRTQWATRMDEVLGEIEDQVLTEQDIAGARELGVVLEIEAEEGSETDDESQVEYWCRRLDALVE</sequence>
<dbReference type="Proteomes" id="UP000007174">
    <property type="component" value="Unassembled WGS sequence"/>
</dbReference>
<evidence type="ECO:0000313" key="2">
    <source>
        <dbReference type="Proteomes" id="UP000007174"/>
    </source>
</evidence>